<dbReference type="PANTHER" id="PTHR43918">
    <property type="entry name" value="ACETYLCHOLINESTERASE"/>
    <property type="match status" value="1"/>
</dbReference>
<evidence type="ECO:0000313" key="5">
    <source>
        <dbReference type="EMBL" id="CZR57922.1"/>
    </source>
</evidence>
<dbReference type="OrthoDB" id="408631at2759"/>
<evidence type="ECO:0000256" key="3">
    <source>
        <dbReference type="RuleBase" id="RU361235"/>
    </source>
</evidence>
<dbReference type="InterPro" id="IPR019826">
    <property type="entry name" value="Carboxylesterase_B_AS"/>
</dbReference>
<proteinExistence type="inferred from homology"/>
<dbReference type="Proteomes" id="UP000184330">
    <property type="component" value="Unassembled WGS sequence"/>
</dbReference>
<evidence type="ECO:0000313" key="6">
    <source>
        <dbReference type="Proteomes" id="UP000184330"/>
    </source>
</evidence>
<protein>
    <recommendedName>
        <fullName evidence="3">Carboxylic ester hydrolase</fullName>
        <ecNumber evidence="3">3.1.1.-</ecNumber>
    </recommendedName>
</protein>
<keyword evidence="2 3" id="KW-0378">Hydrolase</keyword>
<name>A0A1L7WYS2_9HELO</name>
<dbReference type="GO" id="GO:0052689">
    <property type="term" value="F:carboxylic ester hydrolase activity"/>
    <property type="evidence" value="ECO:0007669"/>
    <property type="project" value="TreeGrafter"/>
</dbReference>
<organism evidence="5 6">
    <name type="scientific">Phialocephala subalpina</name>
    <dbReference type="NCBI Taxonomy" id="576137"/>
    <lineage>
        <taxon>Eukaryota</taxon>
        <taxon>Fungi</taxon>
        <taxon>Dikarya</taxon>
        <taxon>Ascomycota</taxon>
        <taxon>Pezizomycotina</taxon>
        <taxon>Leotiomycetes</taxon>
        <taxon>Helotiales</taxon>
        <taxon>Mollisiaceae</taxon>
        <taxon>Phialocephala</taxon>
        <taxon>Phialocephala fortinii species complex</taxon>
    </lineage>
</organism>
<evidence type="ECO:0000256" key="1">
    <source>
        <dbReference type="ARBA" id="ARBA00005964"/>
    </source>
</evidence>
<dbReference type="Gene3D" id="3.40.50.1820">
    <property type="entry name" value="alpha/beta hydrolase"/>
    <property type="match status" value="2"/>
</dbReference>
<dbReference type="STRING" id="576137.A0A1L7WYS2"/>
<dbReference type="InterPro" id="IPR029058">
    <property type="entry name" value="AB_hydrolase_fold"/>
</dbReference>
<gene>
    <name evidence="5" type="ORF">PAC_07812</name>
</gene>
<feature type="signal peptide" evidence="3">
    <location>
        <begin position="1"/>
        <end position="18"/>
    </location>
</feature>
<keyword evidence="3" id="KW-0732">Signal</keyword>
<dbReference type="AlphaFoldDB" id="A0A1L7WYS2"/>
<accession>A0A1L7WYS2</accession>
<sequence>MRVSDVLFFCLAATFTYALKERQLSWTVGQTVQTSSGPVNGHPAGTAKQVSEYLGIPYALPPVGNLRWEPPQKYNGSSTINGTNFGYSCPAVVSPPPNATAVAKANVTAAGLEILDLVDEVGTTFGEDCLTLNVWTKPQTGDAKKAVLVWIYGGGFVYGNTDNPGYNGQYIADQEDVVLVSMNYRLNIFGFPGNPAGTNNLGLLDQRLAIEWVRDNIENFGGDTSRITIFGQSAGGASVDYFTFAWTSDPIVSGLISESGTVFGIKPNSNATNTASWFNVSSTLGCGDATSDSTSVLECMRTKPYTSIISAIPSSNSVTGLGGFGPAVDGVVVFDDYLSRAESGNFIKAPLLVGNADYEAGLFQTIAALKGVVYSGDYWAAFDLIGFTCPAGIRANLSLANNIPTWRYRWFGAFPNTELTTVPSSGAWHASELALLFGNFPFGPGVPDSTTAEVAIGNYTRGAWAAFAKDPVNGLNTYGGGWPLNNDWEFDGKWDWHCDVKWKSGWKPDIASYGTSVEGKCG</sequence>
<dbReference type="Pfam" id="PF00135">
    <property type="entry name" value="COesterase"/>
    <property type="match status" value="1"/>
</dbReference>
<evidence type="ECO:0000256" key="2">
    <source>
        <dbReference type="ARBA" id="ARBA00022801"/>
    </source>
</evidence>
<keyword evidence="6" id="KW-1185">Reference proteome</keyword>
<feature type="chain" id="PRO_5011812269" description="Carboxylic ester hydrolase" evidence="3">
    <location>
        <begin position="19"/>
        <end position="522"/>
    </location>
</feature>
<comment type="similarity">
    <text evidence="1 3">Belongs to the type-B carboxylesterase/lipase family.</text>
</comment>
<reference evidence="5 6" key="1">
    <citation type="submission" date="2016-03" db="EMBL/GenBank/DDBJ databases">
        <authorList>
            <person name="Ploux O."/>
        </authorList>
    </citation>
    <scope>NUCLEOTIDE SEQUENCE [LARGE SCALE GENOMIC DNA]</scope>
    <source>
        <strain evidence="5 6">UAMH 11012</strain>
    </source>
</reference>
<dbReference type="InterPro" id="IPR002018">
    <property type="entry name" value="CarbesteraseB"/>
</dbReference>
<dbReference type="EMBL" id="FJOG01000011">
    <property type="protein sequence ID" value="CZR57922.1"/>
    <property type="molecule type" value="Genomic_DNA"/>
</dbReference>
<dbReference type="EC" id="3.1.1.-" evidence="3"/>
<feature type="domain" description="Carboxylesterase type B" evidence="4">
    <location>
        <begin position="30"/>
        <end position="366"/>
    </location>
</feature>
<dbReference type="PROSITE" id="PS00122">
    <property type="entry name" value="CARBOXYLESTERASE_B_1"/>
    <property type="match status" value="1"/>
</dbReference>
<dbReference type="InterPro" id="IPR050654">
    <property type="entry name" value="AChE-related_enzymes"/>
</dbReference>
<dbReference type="PANTHER" id="PTHR43918:SF4">
    <property type="entry name" value="CARBOXYLIC ESTER HYDROLASE"/>
    <property type="match status" value="1"/>
</dbReference>
<dbReference type="SUPFAM" id="SSF53474">
    <property type="entry name" value="alpha/beta-Hydrolases"/>
    <property type="match status" value="1"/>
</dbReference>
<evidence type="ECO:0000259" key="4">
    <source>
        <dbReference type="Pfam" id="PF00135"/>
    </source>
</evidence>